<dbReference type="HOGENOM" id="CLU_1244870_0_0_4"/>
<evidence type="ECO:0000313" key="2">
    <source>
        <dbReference type="EMBL" id="CAZ87994.1"/>
    </source>
</evidence>
<protein>
    <submittedName>
        <fullName evidence="2">Uncharacterized protein</fullName>
    </submittedName>
</protein>
<keyword evidence="6" id="KW-1185">Reference proteome</keyword>
<accession>D6CPR4</accession>
<evidence type="ECO:0000313" key="6">
    <source>
        <dbReference type="Proteomes" id="UP000078599"/>
    </source>
</evidence>
<dbReference type="KEGG" id="thi:THI_1305"/>
<reference evidence="3 6" key="4">
    <citation type="submission" date="2015-03" db="EMBL/GenBank/DDBJ databases">
        <authorList>
            <person name="Regsiter A."/>
            <person name="william w."/>
        </authorList>
    </citation>
    <scope>NUCLEOTIDE SEQUENCE [LARGE SCALE GENOMIC DNA]</scope>
    <source>
        <strain evidence="3 6">CB1</strain>
    </source>
</reference>
<gene>
    <name evidence="2" type="ordered locus">THI_1305</name>
    <name evidence="3" type="ORF">THICB1_40062</name>
    <name evidence="4" type="ORF">THICB1_90001</name>
</gene>
<dbReference type="EMBL" id="CTRI01000026">
    <property type="protein sequence ID" value="CQR34820.1"/>
    <property type="molecule type" value="Genomic_DNA"/>
</dbReference>
<evidence type="ECO:0000313" key="5">
    <source>
        <dbReference type="Proteomes" id="UP000002372"/>
    </source>
</evidence>
<proteinExistence type="predicted"/>
<sequence length="196" mass="21350">MLDHAVLQHHTVVLEVPHPLLRLLSDKSHDKTCLLVELQGNKTGMRYAVLTMQAADTQLAVVAPFASKLVRKWLLQALERDGRFRFLLEASDSAYVAVLDVPYLGERPDAASLPASLDVAPDAGGPHSGQLHRAELRAVVRIAEMEGYDASLINDVITRERYVVVVQPADWPPGASADGSMDEASGTDIVQSQVLH</sequence>
<dbReference type="Proteomes" id="UP000002372">
    <property type="component" value="Chromosome"/>
</dbReference>
<feature type="region of interest" description="Disordered" evidence="1">
    <location>
        <begin position="174"/>
        <end position="196"/>
    </location>
</feature>
<reference evidence="2" key="3">
    <citation type="submission" date="2010-07" db="EMBL/GenBank/DDBJ databases">
        <authorList>
            <person name="Genoscope - CEA"/>
        </authorList>
    </citation>
    <scope>NUCLEOTIDE SEQUENCE</scope>
    <source>
        <strain evidence="2">3As</strain>
    </source>
</reference>
<name>D6CPR4_THIA3</name>
<dbReference type="Proteomes" id="UP000078599">
    <property type="component" value="Unassembled WGS sequence"/>
</dbReference>
<reference key="1">
    <citation type="submission" date="2009-07" db="EMBL/GenBank/DDBJ databases">
        <authorList>
            <person name="Genoscope - CEA"/>
        </authorList>
    </citation>
    <scope>NUCLEOTIDE SEQUENCE</scope>
    <source>
        <strain>3As</strain>
    </source>
</reference>
<dbReference type="RefSeq" id="WP_013105337.1">
    <property type="nucleotide sequence ID" value="NC_014145.1"/>
</dbReference>
<dbReference type="EMBL" id="CTRI01000031">
    <property type="protein sequence ID" value="CQR39240.1"/>
    <property type="molecule type" value="Genomic_DNA"/>
</dbReference>
<dbReference type="AlphaFoldDB" id="D6CPR4"/>
<evidence type="ECO:0000256" key="1">
    <source>
        <dbReference type="SAM" id="MobiDB-lite"/>
    </source>
</evidence>
<evidence type="ECO:0000313" key="3">
    <source>
        <dbReference type="EMBL" id="CQR34820.1"/>
    </source>
</evidence>
<evidence type="ECO:0000313" key="4">
    <source>
        <dbReference type="EMBL" id="CQR39240.1"/>
    </source>
</evidence>
<dbReference type="EMBL" id="FP475956">
    <property type="protein sequence ID" value="CAZ87994.1"/>
    <property type="molecule type" value="Genomic_DNA"/>
</dbReference>
<organism evidence="2 5">
    <name type="scientific">Thiomonas arsenitoxydans (strain DSM 22701 / CIP 110005 / 3As)</name>
    <dbReference type="NCBI Taxonomy" id="426114"/>
    <lineage>
        <taxon>Bacteria</taxon>
        <taxon>Pseudomonadati</taxon>
        <taxon>Pseudomonadota</taxon>
        <taxon>Betaproteobacteria</taxon>
        <taxon>Burkholderiales</taxon>
        <taxon>Thiomonas</taxon>
    </lineage>
</organism>
<reference evidence="5" key="2">
    <citation type="journal article" date="2010" name="PLoS Genet.">
        <title>Structure, function, and evolution of the Thiomonas spp. genome.</title>
        <authorList>
            <person name="Arsene-Ploetze F."/>
            <person name="Koechler S."/>
            <person name="Marchal M."/>
            <person name="Coppee J.Y."/>
            <person name="Chandler M."/>
            <person name="Bonnefoy V."/>
            <person name="Brochier-Armanet C."/>
            <person name="Barakat M."/>
            <person name="Barbe V."/>
            <person name="Battaglia-Brunet F."/>
            <person name="Bruneel O."/>
            <person name="Bryan C.G."/>
            <person name="Cleiss-Arnold J."/>
            <person name="Cruveiller S."/>
            <person name="Erhardt M."/>
            <person name="Heinrich-Salmeron A."/>
            <person name="Hommais F."/>
            <person name="Joulian C."/>
            <person name="Krin E."/>
            <person name="Lieutaud A."/>
            <person name="Lievremont D."/>
            <person name="Michel C."/>
            <person name="Muller D."/>
            <person name="Ortet P."/>
            <person name="Proux C."/>
            <person name="Siguier P."/>
            <person name="Roche D."/>
            <person name="Rouy Z."/>
            <person name="Salvignol G."/>
            <person name="Slyemi D."/>
            <person name="Talla E."/>
            <person name="Weiss S."/>
            <person name="Weissenbach J."/>
            <person name="Medigue C."/>
            <person name="Bertin P.N."/>
        </authorList>
    </citation>
    <scope>NUCLEOTIDE SEQUENCE [LARGE SCALE GENOMIC DNA]</scope>
    <source>
        <strain evidence="5">DSM 22701 / CIP 110005 / 3As</strain>
    </source>
</reference>